<reference evidence="6 7" key="1">
    <citation type="submission" date="2016-10" db="EMBL/GenBank/DDBJ databases">
        <authorList>
            <person name="de Groot N.N."/>
        </authorList>
    </citation>
    <scope>NUCLEOTIDE SEQUENCE [LARGE SCALE GENOMIC DNA]</scope>
    <source>
        <strain evidence="6 7">CGMCC 4.2023</strain>
    </source>
</reference>
<evidence type="ECO:0000256" key="1">
    <source>
        <dbReference type="SAM" id="MobiDB-lite"/>
    </source>
</evidence>
<dbReference type="PANTHER" id="PTHR34987">
    <property type="entry name" value="C, PUTATIVE (AFU_ORTHOLOGUE AFUA_3G02880)-RELATED"/>
    <property type="match status" value="1"/>
</dbReference>
<dbReference type="SUPFAM" id="SSF49785">
    <property type="entry name" value="Galactose-binding domain-like"/>
    <property type="match status" value="1"/>
</dbReference>
<evidence type="ECO:0000313" key="6">
    <source>
        <dbReference type="EMBL" id="SEG93279.1"/>
    </source>
</evidence>
<dbReference type="InterPro" id="IPR006311">
    <property type="entry name" value="TAT_signal"/>
</dbReference>
<dbReference type="Gene3D" id="2.60.420.10">
    <property type="entry name" value="Maltose phosphorylase, domain 3"/>
    <property type="match status" value="1"/>
</dbReference>
<dbReference type="EMBL" id="FNVU01000027">
    <property type="protein sequence ID" value="SEG93279.1"/>
    <property type="molecule type" value="Genomic_DNA"/>
</dbReference>
<feature type="region of interest" description="Disordered" evidence="1">
    <location>
        <begin position="103"/>
        <end position="142"/>
    </location>
</feature>
<feature type="domain" description="Alpha-L-rhamnosidase C-terminal" evidence="5">
    <location>
        <begin position="768"/>
        <end position="841"/>
    </location>
</feature>
<accession>A0A1H6E805</accession>
<dbReference type="Pfam" id="PF17389">
    <property type="entry name" value="Bac_rhamnosid6H"/>
    <property type="match status" value="1"/>
</dbReference>
<gene>
    <name evidence="6" type="ORF">SAMN05216223_12778</name>
</gene>
<evidence type="ECO:0000259" key="3">
    <source>
        <dbReference type="Pfam" id="PF00754"/>
    </source>
</evidence>
<dbReference type="PROSITE" id="PS51318">
    <property type="entry name" value="TAT"/>
    <property type="match status" value="1"/>
</dbReference>
<dbReference type="InterPro" id="IPR012341">
    <property type="entry name" value="6hp_glycosidase-like_sf"/>
</dbReference>
<evidence type="ECO:0000256" key="2">
    <source>
        <dbReference type="SAM" id="SignalP"/>
    </source>
</evidence>
<feature type="signal peptide" evidence="2">
    <location>
        <begin position="1"/>
        <end position="42"/>
    </location>
</feature>
<dbReference type="InterPro" id="IPR035396">
    <property type="entry name" value="Bac_rhamnosid6H"/>
</dbReference>
<dbReference type="RefSeq" id="WP_235032632.1">
    <property type="nucleotide sequence ID" value="NZ_FNVU01000027.1"/>
</dbReference>
<keyword evidence="2" id="KW-0732">Signal</keyword>
<evidence type="ECO:0000259" key="5">
    <source>
        <dbReference type="Pfam" id="PF17390"/>
    </source>
</evidence>
<feature type="region of interest" description="Disordered" evidence="1">
    <location>
        <begin position="50"/>
        <end position="76"/>
    </location>
</feature>
<name>A0A1H6E805_9ACTN</name>
<dbReference type="Gene3D" id="1.50.10.10">
    <property type="match status" value="1"/>
</dbReference>
<organism evidence="6 7">
    <name type="scientific">Actinacidiphila yanglinensis</name>
    <dbReference type="NCBI Taxonomy" id="310779"/>
    <lineage>
        <taxon>Bacteria</taxon>
        <taxon>Bacillati</taxon>
        <taxon>Actinomycetota</taxon>
        <taxon>Actinomycetes</taxon>
        <taxon>Kitasatosporales</taxon>
        <taxon>Streptomycetaceae</taxon>
        <taxon>Actinacidiphila</taxon>
    </lineage>
</organism>
<proteinExistence type="predicted"/>
<keyword evidence="7" id="KW-1185">Reference proteome</keyword>
<dbReference type="AlphaFoldDB" id="A0A1H6E805"/>
<dbReference type="InterPro" id="IPR035398">
    <property type="entry name" value="Bac_rhamnosid_C"/>
</dbReference>
<evidence type="ECO:0000259" key="4">
    <source>
        <dbReference type="Pfam" id="PF17389"/>
    </source>
</evidence>
<feature type="domain" description="Alpha-L-rhamnosidase six-hairpin glycosidase" evidence="4">
    <location>
        <begin position="445"/>
        <end position="665"/>
    </location>
</feature>
<dbReference type="InterPro" id="IPR008928">
    <property type="entry name" value="6-hairpin_glycosidase_sf"/>
</dbReference>
<evidence type="ECO:0000313" key="7">
    <source>
        <dbReference type="Proteomes" id="UP000236754"/>
    </source>
</evidence>
<dbReference type="GO" id="GO:0005975">
    <property type="term" value="P:carbohydrate metabolic process"/>
    <property type="evidence" value="ECO:0007669"/>
    <property type="project" value="InterPro"/>
</dbReference>
<feature type="chain" id="PRO_5038509673" evidence="2">
    <location>
        <begin position="43"/>
        <end position="882"/>
    </location>
</feature>
<dbReference type="InterPro" id="IPR000421">
    <property type="entry name" value="FA58C"/>
</dbReference>
<dbReference type="PANTHER" id="PTHR34987:SF5">
    <property type="entry name" value="ALPHA-RHAMNOSIDASE"/>
    <property type="match status" value="1"/>
</dbReference>
<dbReference type="SUPFAM" id="SSF48208">
    <property type="entry name" value="Six-hairpin glycosidases"/>
    <property type="match status" value="1"/>
</dbReference>
<feature type="domain" description="F5/8 type C" evidence="3">
    <location>
        <begin position="121"/>
        <end position="239"/>
    </location>
</feature>
<dbReference type="Pfam" id="PF17390">
    <property type="entry name" value="Bac_rhamnosid_C"/>
    <property type="match status" value="1"/>
</dbReference>
<dbReference type="Gene3D" id="2.60.120.260">
    <property type="entry name" value="Galactose-binding domain-like"/>
    <property type="match status" value="1"/>
</dbReference>
<dbReference type="Pfam" id="PF00754">
    <property type="entry name" value="F5_F8_type_C"/>
    <property type="match status" value="1"/>
</dbReference>
<sequence>MPNTPAGEGPRATGPQRRTLMKAGLGGAALAAAGLTFGSAGAAAAASSRVGPAGSAAPHDTGDWHHYVQGPSSRTVRPVGVLRSSGAVTAPEALLAPGGAATVLKRPQPQQPPRWPDGTTATASSFHAPNGGDDGQPRTYDAANAIDGDTGTFWNDDTIAAYPDTLTVTTAAPLSLPGITLLSNSDGAPSDFTVQTWDGSAWQTAATVTGNTDVRRAVPFGSTVSTTQVRINVTADQSTPQGEFTRINEVYPGLLPADDVPRVVVDFGKVVVGYPHISFSSASGNSPGVRLAFSETVQFLTDRSDFTRSDQSGVPSQGTDQFAVPAGGADWKDTKGYQSGTQVYADGLHGFRYLQISLDALASDAPAAQPWGEVSVDAVWLDFTAYLGTPESYTGWFLSSDDDLNRYWYGAAYTNELVTDTFRSDDIDPRGADSPTLDGKLVLQDGAKRDRDPYVGDLAVSARTLYLTHDDAAAAARDVLADLADHQRADGWIPPASINGYTLPLFDYPLWWVTCSWDYILHTGDRGYATGYYPHLTKVLDSWYPSVTDGDGLLSKGLNGTSGYGDYAFLGRSGQITYYNANYVQALNDAASLATYLGNSADAARWTARAGTVAAAVNAHLWDAAAGAYLDSSSGAARHAQDGNAIAITAGVADAGRAASALAHLDATTVLPYGNAFMDNDTIFDGASQRVYAFTSYPELVARFRSDRADSALDQIRRTYGWMDTHDPGITSWEGIGPDGSPYEGAYTSMAHGWSTGVVPALTNELLGVQPTAPGFSTWAVRPRPGSVAWARGQVPTPRGPLAVDWQHPRGGTFALTVRVPRGTTGSIAVPTDGRAVTVHVDGKLAWNGSKAKAYGAKAQDGYVVLDGITAGTRTVAVRPAG</sequence>
<dbReference type="Proteomes" id="UP000236754">
    <property type="component" value="Unassembled WGS sequence"/>
</dbReference>
<dbReference type="InterPro" id="IPR008979">
    <property type="entry name" value="Galactose-bd-like_sf"/>
</dbReference>
<protein>
    <submittedName>
        <fullName evidence="6">F5/8 type C domain-containing protein</fullName>
    </submittedName>
</protein>